<dbReference type="Proteomes" id="UP000229307">
    <property type="component" value="Unassembled WGS sequence"/>
</dbReference>
<comment type="caution">
    <text evidence="2">The sequence shown here is derived from an EMBL/GenBank/DDBJ whole genome shotgun (WGS) entry which is preliminary data.</text>
</comment>
<dbReference type="GO" id="GO:0016491">
    <property type="term" value="F:oxidoreductase activity"/>
    <property type="evidence" value="ECO:0007669"/>
    <property type="project" value="InterPro"/>
</dbReference>
<dbReference type="SUPFAM" id="SSF51905">
    <property type="entry name" value="FAD/NAD(P)-binding domain"/>
    <property type="match status" value="1"/>
</dbReference>
<dbReference type="InterPro" id="IPR036188">
    <property type="entry name" value="FAD/NAD-bd_sf"/>
</dbReference>
<gene>
    <name evidence="2" type="ORF">COY52_10980</name>
</gene>
<name>A0A2M7S5I2_9BACT</name>
<evidence type="ECO:0000313" key="2">
    <source>
        <dbReference type="EMBL" id="PIZ14785.1"/>
    </source>
</evidence>
<evidence type="ECO:0000259" key="1">
    <source>
        <dbReference type="Pfam" id="PF07992"/>
    </source>
</evidence>
<dbReference type="Gene3D" id="3.50.50.60">
    <property type="entry name" value="FAD/NAD(P)-binding domain"/>
    <property type="match status" value="2"/>
</dbReference>
<dbReference type="PANTHER" id="PTHR43755:SF1">
    <property type="entry name" value="FAD-DEPENDENT PYRIDINE NUCLEOTIDE-DISULPHIDE OXIDOREDUCTASE"/>
    <property type="match status" value="1"/>
</dbReference>
<dbReference type="AlphaFoldDB" id="A0A2M7S5I2"/>
<accession>A0A2M7S5I2</accession>
<dbReference type="InterPro" id="IPR023753">
    <property type="entry name" value="FAD/NAD-binding_dom"/>
</dbReference>
<feature type="domain" description="FAD/NAD(P)-binding" evidence="1">
    <location>
        <begin position="5"/>
        <end position="119"/>
    </location>
</feature>
<organism evidence="2 3">
    <name type="scientific">Candidatus Desantisbacteria bacterium CG_4_10_14_0_8_um_filter_48_22</name>
    <dbReference type="NCBI Taxonomy" id="1974543"/>
    <lineage>
        <taxon>Bacteria</taxon>
        <taxon>Candidatus Desantisiibacteriota</taxon>
    </lineage>
</organism>
<dbReference type="Pfam" id="PF07992">
    <property type="entry name" value="Pyr_redox_2"/>
    <property type="match status" value="1"/>
</dbReference>
<feature type="non-terminal residue" evidence="2">
    <location>
        <position position="142"/>
    </location>
</feature>
<dbReference type="InterPro" id="IPR052541">
    <property type="entry name" value="SQRD"/>
</dbReference>
<evidence type="ECO:0000313" key="3">
    <source>
        <dbReference type="Proteomes" id="UP000229307"/>
    </source>
</evidence>
<sequence length="142" mass="15907">MNEKTIVILGGGSGGVVCANELRKKLSEEHRVILIDRDESHVFYGSLLWLIFGWRKPEQIQRPLSALNKKKIEFIHGEVNGIDPENHLVKVGEQKLNYDYLVVSLGAELNKSGIPKTDNIFNFYCLEGAKLVQGAINNFRGG</sequence>
<protein>
    <submittedName>
        <fullName evidence="2">Pyridine nucleotide-disulfide oxidoreductase</fullName>
    </submittedName>
</protein>
<dbReference type="PANTHER" id="PTHR43755">
    <property type="match status" value="1"/>
</dbReference>
<dbReference type="EMBL" id="PFMR01000301">
    <property type="protein sequence ID" value="PIZ14785.1"/>
    <property type="molecule type" value="Genomic_DNA"/>
</dbReference>
<proteinExistence type="predicted"/>
<reference evidence="3" key="1">
    <citation type="submission" date="2017-09" db="EMBL/GenBank/DDBJ databases">
        <title>Depth-based differentiation of microbial function through sediment-hosted aquifers and enrichment of novel symbionts in the deep terrestrial subsurface.</title>
        <authorList>
            <person name="Probst A.J."/>
            <person name="Ladd B."/>
            <person name="Jarett J.K."/>
            <person name="Geller-Mcgrath D.E."/>
            <person name="Sieber C.M.K."/>
            <person name="Emerson J.B."/>
            <person name="Anantharaman K."/>
            <person name="Thomas B.C."/>
            <person name="Malmstrom R."/>
            <person name="Stieglmeier M."/>
            <person name="Klingl A."/>
            <person name="Woyke T."/>
            <person name="Ryan C.M."/>
            <person name="Banfield J.F."/>
        </authorList>
    </citation>
    <scope>NUCLEOTIDE SEQUENCE [LARGE SCALE GENOMIC DNA]</scope>
</reference>